<gene>
    <name evidence="2" type="ORF">UCRPC4_g00392</name>
</gene>
<evidence type="ECO:0000313" key="3">
    <source>
        <dbReference type="Proteomes" id="UP000053317"/>
    </source>
</evidence>
<protein>
    <submittedName>
        <fullName evidence="2">Putative phosphotransferase enzyme family protein</fullName>
    </submittedName>
</protein>
<dbReference type="CDD" id="cd05120">
    <property type="entry name" value="APH_ChoK_like"/>
    <property type="match status" value="1"/>
</dbReference>
<dbReference type="InterPro" id="IPR002575">
    <property type="entry name" value="Aminoglycoside_PTrfase"/>
</dbReference>
<evidence type="ECO:0000259" key="1">
    <source>
        <dbReference type="Pfam" id="PF01636"/>
    </source>
</evidence>
<feature type="domain" description="Aminoglycoside phosphotransferase" evidence="1">
    <location>
        <begin position="65"/>
        <end position="262"/>
    </location>
</feature>
<dbReference type="GO" id="GO:0016740">
    <property type="term" value="F:transferase activity"/>
    <property type="evidence" value="ECO:0007669"/>
    <property type="project" value="UniProtKB-KW"/>
</dbReference>
<keyword evidence="3" id="KW-1185">Reference proteome</keyword>
<dbReference type="Gene3D" id="3.90.1200.10">
    <property type="match status" value="1"/>
</dbReference>
<organism evidence="2 3">
    <name type="scientific">Phaeomoniella chlamydospora</name>
    <name type="common">Phaeoacremonium chlamydosporum</name>
    <dbReference type="NCBI Taxonomy" id="158046"/>
    <lineage>
        <taxon>Eukaryota</taxon>
        <taxon>Fungi</taxon>
        <taxon>Dikarya</taxon>
        <taxon>Ascomycota</taxon>
        <taxon>Pezizomycotina</taxon>
        <taxon>Eurotiomycetes</taxon>
        <taxon>Chaetothyriomycetidae</taxon>
        <taxon>Phaeomoniellales</taxon>
        <taxon>Phaeomoniellaceae</taxon>
        <taxon>Phaeomoniella</taxon>
    </lineage>
</organism>
<dbReference type="InterPro" id="IPR051678">
    <property type="entry name" value="AGP_Transferase"/>
</dbReference>
<sequence length="292" mass="33867">MESISLPYYAASATLPAALPTFDEIDNSQDIICDQSARKVVGVGDYFIVKYGLAVDLTEGENMMFVEQLATVPVPRVYALFRHPDNKKAYIIMERVAGKHLETEWPLLSRSDKEAISIKLRSNLDELRQLQSPGGYCSLGQRPLLDGVFWTDGTVDTIAGPFKTESELNEAMIQKYIFNNLPLEKAHFYRRAFPFIFRCHPPVFTHGDLQRKNIMVQKVPISNDGDEVSFDYKVTFLDWEVAGWYPSYWEYSRALFACGRWNDDWSFWVEKILEPFLNEWVWMDMLLKELWS</sequence>
<dbReference type="PANTHER" id="PTHR21310:SF48">
    <property type="entry name" value="AMINOGLYCOSIDE PHOSPHOTRANSFERASE DOMAIN-CONTAINING PROTEIN"/>
    <property type="match status" value="1"/>
</dbReference>
<dbReference type="InterPro" id="IPR011009">
    <property type="entry name" value="Kinase-like_dom_sf"/>
</dbReference>
<dbReference type="OrthoDB" id="2906425at2759"/>
<reference evidence="2 3" key="2">
    <citation type="submission" date="2015-05" db="EMBL/GenBank/DDBJ databases">
        <authorList>
            <person name="Morales-Cruz A."/>
            <person name="Amrine K.C."/>
            <person name="Cantu D."/>
        </authorList>
    </citation>
    <scope>NUCLEOTIDE SEQUENCE [LARGE SCALE GENOMIC DNA]</scope>
    <source>
        <strain evidence="2">UCRPC4</strain>
    </source>
</reference>
<comment type="caution">
    <text evidence="2">The sequence shown here is derived from an EMBL/GenBank/DDBJ whole genome shotgun (WGS) entry which is preliminary data.</text>
</comment>
<reference evidence="2 3" key="1">
    <citation type="submission" date="2015-05" db="EMBL/GenBank/DDBJ databases">
        <title>Distinctive expansion of gene families associated with plant cell wall degradation and secondary metabolism in the genomes of grapevine trunk pathogens.</title>
        <authorList>
            <person name="Lawrence D.P."/>
            <person name="Travadon R."/>
            <person name="Rolshausen P.E."/>
            <person name="Baumgartner K."/>
        </authorList>
    </citation>
    <scope>NUCLEOTIDE SEQUENCE [LARGE SCALE GENOMIC DNA]</scope>
    <source>
        <strain evidence="2">UCRPC4</strain>
    </source>
</reference>
<accession>A0A0G2F3I8</accession>
<keyword evidence="2" id="KW-0808">Transferase</keyword>
<dbReference type="SUPFAM" id="SSF56112">
    <property type="entry name" value="Protein kinase-like (PK-like)"/>
    <property type="match status" value="1"/>
</dbReference>
<dbReference type="AlphaFoldDB" id="A0A0G2F3I8"/>
<dbReference type="PANTHER" id="PTHR21310">
    <property type="entry name" value="AMINOGLYCOSIDE PHOSPHOTRANSFERASE-RELATED-RELATED"/>
    <property type="match status" value="1"/>
</dbReference>
<evidence type="ECO:0000313" key="2">
    <source>
        <dbReference type="EMBL" id="KKY28831.1"/>
    </source>
</evidence>
<dbReference type="EMBL" id="LCWF01000009">
    <property type="protein sequence ID" value="KKY28831.1"/>
    <property type="molecule type" value="Genomic_DNA"/>
</dbReference>
<proteinExistence type="predicted"/>
<dbReference type="Proteomes" id="UP000053317">
    <property type="component" value="Unassembled WGS sequence"/>
</dbReference>
<name>A0A0G2F3I8_PHACM</name>
<dbReference type="Pfam" id="PF01636">
    <property type="entry name" value="APH"/>
    <property type="match status" value="1"/>
</dbReference>